<dbReference type="Proteomes" id="UP000538507">
    <property type="component" value="Unassembled WGS sequence"/>
</dbReference>
<dbReference type="InterPro" id="IPR000281">
    <property type="entry name" value="HTH_RpiR"/>
</dbReference>
<comment type="caution">
    <text evidence="2">The sequence shown here is derived from an EMBL/GenBank/DDBJ whole genome shotgun (WGS) entry which is preliminary data.</text>
</comment>
<proteinExistence type="predicted"/>
<dbReference type="PANTHER" id="PTHR30514">
    <property type="entry name" value="GLUCOKINASE"/>
    <property type="match status" value="1"/>
</dbReference>
<dbReference type="RefSeq" id="WP_183608284.1">
    <property type="nucleotide sequence ID" value="NZ_JACHAZ010000001.1"/>
</dbReference>
<dbReference type="GO" id="GO:0097367">
    <property type="term" value="F:carbohydrate derivative binding"/>
    <property type="evidence" value="ECO:0007669"/>
    <property type="project" value="InterPro"/>
</dbReference>
<feature type="domain" description="HTH rpiR-type" evidence="1">
    <location>
        <begin position="21"/>
        <end position="97"/>
    </location>
</feature>
<organism evidence="2 3">
    <name type="scientific">Rhizobium leguminosarum</name>
    <dbReference type="NCBI Taxonomy" id="384"/>
    <lineage>
        <taxon>Bacteria</taxon>
        <taxon>Pseudomonadati</taxon>
        <taxon>Pseudomonadota</taxon>
        <taxon>Alphaproteobacteria</taxon>
        <taxon>Hyphomicrobiales</taxon>
        <taxon>Rhizobiaceae</taxon>
        <taxon>Rhizobium/Agrobacterium group</taxon>
        <taxon>Rhizobium</taxon>
    </lineage>
</organism>
<dbReference type="InterPro" id="IPR036388">
    <property type="entry name" value="WH-like_DNA-bd_sf"/>
</dbReference>
<protein>
    <submittedName>
        <fullName evidence="2">DNA-binding MurR/RpiR family transcriptional regulator</fullName>
    </submittedName>
</protein>
<dbReference type="PROSITE" id="PS51071">
    <property type="entry name" value="HTH_RPIR"/>
    <property type="match status" value="1"/>
</dbReference>
<dbReference type="GO" id="GO:0003677">
    <property type="term" value="F:DNA binding"/>
    <property type="evidence" value="ECO:0007669"/>
    <property type="project" value="UniProtKB-KW"/>
</dbReference>
<dbReference type="PANTHER" id="PTHR30514:SF18">
    <property type="entry name" value="RPIR-FAMILY TRANSCRIPTIONAL REGULATOR"/>
    <property type="match status" value="1"/>
</dbReference>
<dbReference type="Pfam" id="PF01418">
    <property type="entry name" value="HTH_6"/>
    <property type="match status" value="1"/>
</dbReference>
<evidence type="ECO:0000313" key="2">
    <source>
        <dbReference type="EMBL" id="MBB4291475.1"/>
    </source>
</evidence>
<dbReference type="InterPro" id="IPR009057">
    <property type="entry name" value="Homeodomain-like_sf"/>
</dbReference>
<sequence>MDAHSSQTTNGYPVEPPDSVEGLKALVVSRRLEFPERMRQIGMYAFQHPHQMAFMTIQEIARATGTSASSVHRFAKTFGFDDYTALRRVFQKHIALTARENDGRA</sequence>
<reference evidence="2 3" key="1">
    <citation type="submission" date="2020-08" db="EMBL/GenBank/DDBJ databases">
        <title>Genomic Encyclopedia of Type Strains, Phase IV (KMG-V): Genome sequencing to study the core and pangenomes of soil and plant-associated prokaryotes.</title>
        <authorList>
            <person name="Whitman W."/>
        </authorList>
    </citation>
    <scope>NUCLEOTIDE SEQUENCE [LARGE SCALE GENOMIC DNA]</scope>
    <source>
        <strain evidence="2 3">SEMIA 415</strain>
    </source>
</reference>
<dbReference type="SUPFAM" id="SSF46689">
    <property type="entry name" value="Homeodomain-like"/>
    <property type="match status" value="1"/>
</dbReference>
<dbReference type="GO" id="GO:0003700">
    <property type="term" value="F:DNA-binding transcription factor activity"/>
    <property type="evidence" value="ECO:0007669"/>
    <property type="project" value="InterPro"/>
</dbReference>
<dbReference type="Gene3D" id="1.10.10.10">
    <property type="entry name" value="Winged helix-like DNA-binding domain superfamily/Winged helix DNA-binding domain"/>
    <property type="match status" value="1"/>
</dbReference>
<dbReference type="EMBL" id="JACIGO010000003">
    <property type="protein sequence ID" value="MBB4291475.1"/>
    <property type="molecule type" value="Genomic_DNA"/>
</dbReference>
<gene>
    <name evidence="2" type="ORF">GGE16_003534</name>
</gene>
<evidence type="ECO:0000313" key="3">
    <source>
        <dbReference type="Proteomes" id="UP000538507"/>
    </source>
</evidence>
<keyword evidence="2" id="KW-0238">DNA-binding</keyword>
<name>A0AAE2SXK1_RHILE</name>
<dbReference type="AlphaFoldDB" id="A0AAE2SXK1"/>
<dbReference type="InterPro" id="IPR047640">
    <property type="entry name" value="RpiR-like"/>
</dbReference>
<accession>A0AAE2SXK1</accession>
<evidence type="ECO:0000259" key="1">
    <source>
        <dbReference type="PROSITE" id="PS51071"/>
    </source>
</evidence>